<evidence type="ECO:0000256" key="3">
    <source>
        <dbReference type="PROSITE-ProRule" id="PRU00284"/>
    </source>
</evidence>
<dbReference type="InterPro" id="IPR003660">
    <property type="entry name" value="HAMP_dom"/>
</dbReference>
<dbReference type="Pfam" id="PF11563">
    <property type="entry name" value="Protoglobin"/>
    <property type="match status" value="1"/>
</dbReference>
<dbReference type="OrthoDB" id="266313at2"/>
<dbReference type="GO" id="GO:0020037">
    <property type="term" value="F:heme binding"/>
    <property type="evidence" value="ECO:0007669"/>
    <property type="project" value="InterPro"/>
</dbReference>
<dbReference type="PROSITE" id="PS50111">
    <property type="entry name" value="CHEMOTAXIS_TRANSDUC_2"/>
    <property type="match status" value="1"/>
</dbReference>
<dbReference type="EMBL" id="BANC01000112">
    <property type="protein sequence ID" value="GAN81738.1"/>
    <property type="molecule type" value="Genomic_DNA"/>
</dbReference>
<organism evidence="7 8">
    <name type="scientific">Acidocella aminolytica 101 = DSM 11237</name>
    <dbReference type="NCBI Taxonomy" id="1120923"/>
    <lineage>
        <taxon>Bacteria</taxon>
        <taxon>Pseudomonadati</taxon>
        <taxon>Pseudomonadota</taxon>
        <taxon>Alphaproteobacteria</taxon>
        <taxon>Acetobacterales</taxon>
        <taxon>Acidocellaceae</taxon>
        <taxon>Acidocella</taxon>
    </lineage>
</organism>
<feature type="domain" description="HAMP" evidence="6">
    <location>
        <begin position="181"/>
        <end position="233"/>
    </location>
</feature>
<evidence type="ECO:0000313" key="7">
    <source>
        <dbReference type="EMBL" id="GAN81738.1"/>
    </source>
</evidence>
<dbReference type="InterPro" id="IPR004090">
    <property type="entry name" value="Chemotax_Me-accpt_rcpt"/>
</dbReference>
<evidence type="ECO:0000256" key="4">
    <source>
        <dbReference type="SAM" id="MobiDB-lite"/>
    </source>
</evidence>
<sequence>MSGFQALAERLNFVRLTERLQTRLRSAKPLIMAALPGALEASYAQIRATPETAKFFKSEDVIRHAKSRQHGHWDLISNGRLDASYVQAVTHVGEVHAKIGLEPRWYIGGYSIVLEHLVTALLQARWPEARFSKEKNETRRQAIEETSAVIKSALLDMDIAISVYQEASEKMRLDAEAQARANSEAVLKAMNSAMAKLAAGDLSHRLGDELPQEYATLREDYNTALDRLSATLSGAQLSSRTISGNIEELAQATEDMARRTEHQSASLLESTTALNELTEGLKSMADGTAEVDKIVSTMNAGAENSRAVVANAAKAMEQIETSSREIGQIIGLIDDIAFQTNLLALNAGVEAARAGDAGRGFAVVASEVRALAQRSADAAKAIKGLISTSSTQVNQGVELVRKTSATLDGIVGSVGQIDGLISEIATKAASQSSGLGQVNTALGQMSNAVQQNTAMVEETTAAVHSLRSEIGGLDSSLTGFRLTNASRPEPDLSHLPVPAKRRMAAG</sequence>
<dbReference type="Proteomes" id="UP000032668">
    <property type="component" value="Unassembled WGS sequence"/>
</dbReference>
<feature type="domain" description="Methyl-accepting transducer" evidence="5">
    <location>
        <begin position="238"/>
        <end position="467"/>
    </location>
</feature>
<dbReference type="RefSeq" id="WP_052948434.1">
    <property type="nucleotide sequence ID" value="NZ_BANC01000112.1"/>
</dbReference>
<dbReference type="GO" id="GO:0016020">
    <property type="term" value="C:membrane"/>
    <property type="evidence" value="ECO:0007669"/>
    <property type="project" value="InterPro"/>
</dbReference>
<dbReference type="STRING" id="1120923.SAMN02746095_03251"/>
<dbReference type="SUPFAM" id="SSF46458">
    <property type="entry name" value="Globin-like"/>
    <property type="match status" value="1"/>
</dbReference>
<evidence type="ECO:0000256" key="1">
    <source>
        <dbReference type="ARBA" id="ARBA00022500"/>
    </source>
</evidence>
<dbReference type="Gene3D" id="1.10.490.10">
    <property type="entry name" value="Globins"/>
    <property type="match status" value="1"/>
</dbReference>
<keyword evidence="3" id="KW-0807">Transducer</keyword>
<protein>
    <submittedName>
        <fullName evidence="7">Methyl-accepting chemotaxis sensory transducer</fullName>
    </submittedName>
</protein>
<dbReference type="PANTHER" id="PTHR43531:SF11">
    <property type="entry name" value="METHYL-ACCEPTING CHEMOTAXIS PROTEIN 3"/>
    <property type="match status" value="1"/>
</dbReference>
<dbReference type="InterPro" id="IPR009050">
    <property type="entry name" value="Globin-like_sf"/>
</dbReference>
<dbReference type="Pfam" id="PF00015">
    <property type="entry name" value="MCPsignal"/>
    <property type="match status" value="1"/>
</dbReference>
<dbReference type="CDD" id="cd01068">
    <property type="entry name" value="globin_sensor"/>
    <property type="match status" value="1"/>
</dbReference>
<dbReference type="SUPFAM" id="SSF58104">
    <property type="entry name" value="Methyl-accepting chemotaxis protein (MCP) signaling domain"/>
    <property type="match status" value="1"/>
</dbReference>
<dbReference type="InterPro" id="IPR044398">
    <property type="entry name" value="Globin-sensor_dom"/>
</dbReference>
<dbReference type="AlphaFoldDB" id="A0A0D6PKL1"/>
<dbReference type="GO" id="GO:0007165">
    <property type="term" value="P:signal transduction"/>
    <property type="evidence" value="ECO:0007669"/>
    <property type="project" value="UniProtKB-KW"/>
</dbReference>
<feature type="region of interest" description="Disordered" evidence="4">
    <location>
        <begin position="483"/>
        <end position="506"/>
    </location>
</feature>
<dbReference type="InterPro" id="IPR039379">
    <property type="entry name" value="Protoglobin_sensor_dom"/>
</dbReference>
<name>A0A0D6PKL1_9PROT</name>
<keyword evidence="8" id="KW-1185">Reference proteome</keyword>
<evidence type="ECO:0000313" key="8">
    <source>
        <dbReference type="Proteomes" id="UP000032668"/>
    </source>
</evidence>
<proteinExistence type="inferred from homology"/>
<comment type="similarity">
    <text evidence="2">Belongs to the methyl-accepting chemotaxis (MCP) protein family.</text>
</comment>
<evidence type="ECO:0000259" key="6">
    <source>
        <dbReference type="PROSITE" id="PS50885"/>
    </source>
</evidence>
<keyword evidence="1" id="KW-0145">Chemotaxis</keyword>
<dbReference type="InterPro" id="IPR051310">
    <property type="entry name" value="MCP_chemotaxis"/>
</dbReference>
<dbReference type="PROSITE" id="PS50885">
    <property type="entry name" value="HAMP"/>
    <property type="match status" value="1"/>
</dbReference>
<dbReference type="InterPro" id="IPR012292">
    <property type="entry name" value="Globin/Proto"/>
</dbReference>
<dbReference type="CDD" id="cd11386">
    <property type="entry name" value="MCP_signal"/>
    <property type="match status" value="1"/>
</dbReference>
<dbReference type="PRINTS" id="PR00260">
    <property type="entry name" value="CHEMTRNSDUCR"/>
</dbReference>
<dbReference type="SMART" id="SM00304">
    <property type="entry name" value="HAMP"/>
    <property type="match status" value="2"/>
</dbReference>
<dbReference type="InterPro" id="IPR004089">
    <property type="entry name" value="MCPsignal_dom"/>
</dbReference>
<dbReference type="PANTHER" id="PTHR43531">
    <property type="entry name" value="PROTEIN ICFG"/>
    <property type="match status" value="1"/>
</dbReference>
<dbReference type="GO" id="GO:0006935">
    <property type="term" value="P:chemotaxis"/>
    <property type="evidence" value="ECO:0007669"/>
    <property type="project" value="UniProtKB-KW"/>
</dbReference>
<reference evidence="7 8" key="1">
    <citation type="submission" date="2012-11" db="EMBL/GenBank/DDBJ databases">
        <title>Whole genome sequence of Acidocella aminolytica 101 = DSM 11237.</title>
        <authorList>
            <person name="Azuma Y."/>
            <person name="Higashiura N."/>
            <person name="Hirakawa H."/>
            <person name="Matsushita K."/>
        </authorList>
    </citation>
    <scope>NUCLEOTIDE SEQUENCE [LARGE SCALE GENOMIC DNA]</scope>
    <source>
        <strain evidence="8">101 / DSM 11237</strain>
    </source>
</reference>
<dbReference type="Pfam" id="PF00672">
    <property type="entry name" value="HAMP"/>
    <property type="match status" value="1"/>
</dbReference>
<gene>
    <name evidence="7" type="ORF">Aam_114_025</name>
</gene>
<dbReference type="Gene3D" id="1.10.287.950">
    <property type="entry name" value="Methyl-accepting chemotaxis protein"/>
    <property type="match status" value="1"/>
</dbReference>
<comment type="caution">
    <text evidence="7">The sequence shown here is derived from an EMBL/GenBank/DDBJ whole genome shotgun (WGS) entry which is preliminary data.</text>
</comment>
<dbReference type="GO" id="GO:0019825">
    <property type="term" value="F:oxygen binding"/>
    <property type="evidence" value="ECO:0007669"/>
    <property type="project" value="InterPro"/>
</dbReference>
<dbReference type="GO" id="GO:0004888">
    <property type="term" value="F:transmembrane signaling receptor activity"/>
    <property type="evidence" value="ECO:0007669"/>
    <property type="project" value="InterPro"/>
</dbReference>
<dbReference type="SMART" id="SM00283">
    <property type="entry name" value="MA"/>
    <property type="match status" value="1"/>
</dbReference>
<accession>A0A0D6PKL1</accession>
<evidence type="ECO:0000256" key="2">
    <source>
        <dbReference type="ARBA" id="ARBA00029447"/>
    </source>
</evidence>
<evidence type="ECO:0000259" key="5">
    <source>
        <dbReference type="PROSITE" id="PS50111"/>
    </source>
</evidence>